<protein>
    <submittedName>
        <fullName evidence="2">Uncharacterized protein</fullName>
    </submittedName>
</protein>
<evidence type="ECO:0000256" key="1">
    <source>
        <dbReference type="SAM" id="SignalP"/>
    </source>
</evidence>
<evidence type="ECO:0000313" key="3">
    <source>
        <dbReference type="Proteomes" id="UP000256328"/>
    </source>
</evidence>
<dbReference type="AlphaFoldDB" id="A0A3D8QYZ7"/>
<proteinExistence type="predicted"/>
<organism evidence="2 3">
    <name type="scientific">Coleophoma crateriformis</name>
    <dbReference type="NCBI Taxonomy" id="565419"/>
    <lineage>
        <taxon>Eukaryota</taxon>
        <taxon>Fungi</taxon>
        <taxon>Dikarya</taxon>
        <taxon>Ascomycota</taxon>
        <taxon>Pezizomycotina</taxon>
        <taxon>Leotiomycetes</taxon>
        <taxon>Helotiales</taxon>
        <taxon>Dermateaceae</taxon>
        <taxon>Coleophoma</taxon>
    </lineage>
</organism>
<dbReference type="Proteomes" id="UP000256328">
    <property type="component" value="Unassembled WGS sequence"/>
</dbReference>
<keyword evidence="3" id="KW-1185">Reference proteome</keyword>
<dbReference type="EMBL" id="PDLN01000014">
    <property type="protein sequence ID" value="RDW66997.1"/>
    <property type="molecule type" value="Genomic_DNA"/>
</dbReference>
<comment type="caution">
    <text evidence="2">The sequence shown here is derived from an EMBL/GenBank/DDBJ whole genome shotgun (WGS) entry which is preliminary data.</text>
</comment>
<sequence length="165" mass="17071">MLPPTSTILSSLLLCLVASASASSSFDPNSQPIDPALHRELAHEFAAGSPLRARTVTNLQTFTQALGGASAAPITNSGSPTKPFAVGADTFSDFASAATRTCNNQHNVCANMVNNGTMANAALTVADCDTQQTKCQAAQATATLQNFQVLVSSDANFDFICDSNI</sequence>
<gene>
    <name evidence="2" type="ORF">BP5796_09746</name>
</gene>
<dbReference type="OrthoDB" id="2507450at2759"/>
<feature type="chain" id="PRO_5017607145" evidence="1">
    <location>
        <begin position="23"/>
        <end position="165"/>
    </location>
</feature>
<reference evidence="2 3" key="1">
    <citation type="journal article" date="2018" name="IMA Fungus">
        <title>IMA Genome-F 9: Draft genome sequence of Annulohypoxylon stygium, Aspergillus mulundensis, Berkeleyomyces basicola (syn. Thielaviopsis basicola), Ceratocystis smalleyi, two Cercospora beticola strains, Coleophoma cylindrospora, Fusarium fracticaudum, Phialophora cf. hyalina, and Morchella septimelata.</title>
        <authorList>
            <person name="Wingfield B.D."/>
            <person name="Bills G.F."/>
            <person name="Dong Y."/>
            <person name="Huang W."/>
            <person name="Nel W.J."/>
            <person name="Swalarsk-Parry B.S."/>
            <person name="Vaghefi N."/>
            <person name="Wilken P.M."/>
            <person name="An Z."/>
            <person name="de Beer Z.W."/>
            <person name="De Vos L."/>
            <person name="Chen L."/>
            <person name="Duong T.A."/>
            <person name="Gao Y."/>
            <person name="Hammerbacher A."/>
            <person name="Kikkert J.R."/>
            <person name="Li Y."/>
            <person name="Li H."/>
            <person name="Li K."/>
            <person name="Li Q."/>
            <person name="Liu X."/>
            <person name="Ma X."/>
            <person name="Naidoo K."/>
            <person name="Pethybridge S.J."/>
            <person name="Sun J."/>
            <person name="Steenkamp E.T."/>
            <person name="van der Nest M.A."/>
            <person name="van Wyk S."/>
            <person name="Wingfield M.J."/>
            <person name="Xiong C."/>
            <person name="Yue Q."/>
            <person name="Zhang X."/>
        </authorList>
    </citation>
    <scope>NUCLEOTIDE SEQUENCE [LARGE SCALE GENOMIC DNA]</scope>
    <source>
        <strain evidence="2 3">BP5796</strain>
    </source>
</reference>
<feature type="signal peptide" evidence="1">
    <location>
        <begin position="1"/>
        <end position="22"/>
    </location>
</feature>
<accession>A0A3D8QYZ7</accession>
<evidence type="ECO:0000313" key="2">
    <source>
        <dbReference type="EMBL" id="RDW66997.1"/>
    </source>
</evidence>
<name>A0A3D8QYZ7_9HELO</name>
<keyword evidence="1" id="KW-0732">Signal</keyword>